<dbReference type="PANTHER" id="PTHR47129:SF1">
    <property type="entry name" value="NMRA-LIKE DOMAIN-CONTAINING PROTEIN"/>
    <property type="match status" value="1"/>
</dbReference>
<dbReference type="SUPFAM" id="SSF51735">
    <property type="entry name" value="NAD(P)-binding Rossmann-fold domains"/>
    <property type="match status" value="1"/>
</dbReference>
<reference evidence="2 3" key="1">
    <citation type="submission" date="2016-10" db="EMBL/GenBank/DDBJ databases">
        <authorList>
            <person name="de Groot N.N."/>
        </authorList>
    </citation>
    <scope>NUCLEOTIDE SEQUENCE [LARGE SCALE GENOMIC DNA]</scope>
    <source>
        <strain evidence="2 3">DSM 20117</strain>
    </source>
</reference>
<dbReference type="Proteomes" id="UP000181917">
    <property type="component" value="Unassembled WGS sequence"/>
</dbReference>
<gene>
    <name evidence="2" type="ORF">SAMN04489742_2444</name>
</gene>
<dbReference type="AlphaFoldDB" id="A0A1H1DH11"/>
<dbReference type="Gene3D" id="3.40.50.720">
    <property type="entry name" value="NAD(P)-binding Rossmann-like Domain"/>
    <property type="match status" value="1"/>
</dbReference>
<keyword evidence="3" id="KW-1185">Reference proteome</keyword>
<dbReference type="STRING" id="37928.SAMN04489742_2444"/>
<accession>A0A1H1DH11</accession>
<dbReference type="PANTHER" id="PTHR47129">
    <property type="entry name" value="QUINONE OXIDOREDUCTASE 2"/>
    <property type="match status" value="1"/>
</dbReference>
<sequence>MSAESSPVSAAETAITGATGSLGGMVARLLSEARLPARLIVRNEAKAPTLQGTTTAQADFGDKDASRRALEGIKTLFMVSASESEDRLEQHTTFIDAAVEAGVEHIVYTSFFGAGPEATFTLARTHYATEQKLRETGRKHTLLRNNFYADILPHFADENGVIRGPAGDGKAGFVAREDVARAAAAILQQPVAHAGFAYELTGPESINLTEAAAIIADATGRPTSFLNETVEEAYASRSHYGAPDWQLDAWVSTYTAIANGELDKTTNDVELLTGRPPLSLRDLLTQ</sequence>
<organism evidence="2 3">
    <name type="scientific">Crystallibacter crystallopoietes</name>
    <dbReference type="NCBI Taxonomy" id="37928"/>
    <lineage>
        <taxon>Bacteria</taxon>
        <taxon>Bacillati</taxon>
        <taxon>Actinomycetota</taxon>
        <taxon>Actinomycetes</taxon>
        <taxon>Micrococcales</taxon>
        <taxon>Micrococcaceae</taxon>
        <taxon>Crystallibacter</taxon>
    </lineage>
</organism>
<evidence type="ECO:0000259" key="1">
    <source>
        <dbReference type="Pfam" id="PF05368"/>
    </source>
</evidence>
<dbReference type="Gene3D" id="3.90.25.10">
    <property type="entry name" value="UDP-galactose 4-epimerase, domain 1"/>
    <property type="match status" value="1"/>
</dbReference>
<dbReference type="InterPro" id="IPR036291">
    <property type="entry name" value="NAD(P)-bd_dom_sf"/>
</dbReference>
<name>A0A1H1DH11_9MICC</name>
<evidence type="ECO:0000313" key="2">
    <source>
        <dbReference type="EMBL" id="SDQ75815.1"/>
    </source>
</evidence>
<dbReference type="RefSeq" id="WP_074700663.1">
    <property type="nucleotide sequence ID" value="NZ_CP018863.1"/>
</dbReference>
<dbReference type="OrthoDB" id="3243290at2"/>
<dbReference type="KEGG" id="acry:AC20117_05205"/>
<dbReference type="Pfam" id="PF05368">
    <property type="entry name" value="NmrA"/>
    <property type="match status" value="1"/>
</dbReference>
<dbReference type="EMBL" id="FNKH01000002">
    <property type="protein sequence ID" value="SDQ75815.1"/>
    <property type="molecule type" value="Genomic_DNA"/>
</dbReference>
<dbReference type="InterPro" id="IPR052718">
    <property type="entry name" value="NmrA-type_oxidoreductase"/>
</dbReference>
<feature type="domain" description="NmrA-like" evidence="1">
    <location>
        <begin position="14"/>
        <end position="227"/>
    </location>
</feature>
<protein>
    <submittedName>
        <fullName evidence="2">Uncharacterized conserved protein YbjT, contains NAD(P)-binding and DUF2867 domains</fullName>
    </submittedName>
</protein>
<dbReference type="InterPro" id="IPR008030">
    <property type="entry name" value="NmrA-like"/>
</dbReference>
<dbReference type="CDD" id="cd05269">
    <property type="entry name" value="TMR_SDR_a"/>
    <property type="match status" value="1"/>
</dbReference>
<proteinExistence type="predicted"/>
<evidence type="ECO:0000313" key="3">
    <source>
        <dbReference type="Proteomes" id="UP000181917"/>
    </source>
</evidence>